<feature type="transmembrane region" description="Helical" evidence="1">
    <location>
        <begin position="12"/>
        <end position="31"/>
    </location>
</feature>
<keyword evidence="1" id="KW-0472">Membrane</keyword>
<sequence>MTETTMRAPTLLRVVLIAHGLITLAGAFVLVAFPTAIPSMISLSVTRQEYLLVYLVGAAELAVAVLSFGAARLTDTAALRLVVVTLIVLHGVSGMLDILYMALTETSATLIANTIARFAVVVVFFFAWRAATRHHTPGTRR</sequence>
<reference evidence="2 5" key="2">
    <citation type="journal article" date="2019" name="Emerg. Microbes Infect.">
        <title>Comprehensive subspecies identification of 175 nontuberculous mycobacteria species based on 7547 genomic profiles.</title>
        <authorList>
            <person name="Matsumoto Y."/>
            <person name="Kinjo T."/>
            <person name="Motooka D."/>
            <person name="Nabeya D."/>
            <person name="Jung N."/>
            <person name="Uechi K."/>
            <person name="Horii T."/>
            <person name="Iida T."/>
            <person name="Fujita J."/>
            <person name="Nakamura S."/>
        </authorList>
    </citation>
    <scope>NUCLEOTIDE SEQUENCE [LARGE SCALE GENOMIC DNA]</scope>
    <source>
        <strain evidence="2 5">JCM 6377</strain>
    </source>
</reference>
<dbReference type="AlphaFoldDB" id="A0A2A7N1L8"/>
<reference evidence="3 4" key="1">
    <citation type="submission" date="2017-10" db="EMBL/GenBank/DDBJ databases">
        <title>The new phylogeny of genus Mycobacterium.</title>
        <authorList>
            <person name="Tortoli E."/>
            <person name="Trovato A."/>
            <person name="Cirillo D.M."/>
        </authorList>
    </citation>
    <scope>NUCLEOTIDE SEQUENCE [LARGE SCALE GENOMIC DNA]</scope>
    <source>
        <strain evidence="3 4">CCUG37673</strain>
    </source>
</reference>
<evidence type="ECO:0000313" key="3">
    <source>
        <dbReference type="EMBL" id="PEG37935.1"/>
    </source>
</evidence>
<accession>A0A2A7N1L8</accession>
<keyword evidence="1" id="KW-1133">Transmembrane helix</keyword>
<dbReference type="RefSeq" id="WP_097940795.1">
    <property type="nucleotide sequence ID" value="NZ_BLKS01000002.1"/>
</dbReference>
<evidence type="ECO:0000313" key="4">
    <source>
        <dbReference type="Proteomes" id="UP000220914"/>
    </source>
</evidence>
<dbReference type="EMBL" id="PDCP01000023">
    <property type="protein sequence ID" value="PEG37935.1"/>
    <property type="molecule type" value="Genomic_DNA"/>
</dbReference>
<feature type="transmembrane region" description="Helical" evidence="1">
    <location>
        <begin position="109"/>
        <end position="131"/>
    </location>
</feature>
<comment type="caution">
    <text evidence="3">The sequence shown here is derived from an EMBL/GenBank/DDBJ whole genome shotgun (WGS) entry which is preliminary data.</text>
</comment>
<name>A0A2A7N1L8_MYCAG</name>
<dbReference type="OrthoDB" id="4734072at2"/>
<dbReference type="Proteomes" id="UP000220914">
    <property type="component" value="Unassembled WGS sequence"/>
</dbReference>
<organism evidence="3 4">
    <name type="scientific">Mycolicibacterium agri</name>
    <name type="common">Mycobacterium agri</name>
    <dbReference type="NCBI Taxonomy" id="36811"/>
    <lineage>
        <taxon>Bacteria</taxon>
        <taxon>Bacillati</taxon>
        <taxon>Actinomycetota</taxon>
        <taxon>Actinomycetes</taxon>
        <taxon>Mycobacteriales</taxon>
        <taxon>Mycobacteriaceae</taxon>
        <taxon>Mycolicibacterium</taxon>
    </lineage>
</organism>
<keyword evidence="4" id="KW-1185">Reference proteome</keyword>
<dbReference type="EMBL" id="BLKS01000002">
    <property type="protein sequence ID" value="GFG54641.1"/>
    <property type="molecule type" value="Genomic_DNA"/>
</dbReference>
<feature type="transmembrane region" description="Helical" evidence="1">
    <location>
        <begin position="78"/>
        <end position="103"/>
    </location>
</feature>
<feature type="transmembrane region" description="Helical" evidence="1">
    <location>
        <begin position="51"/>
        <end position="71"/>
    </location>
</feature>
<protein>
    <submittedName>
        <fullName evidence="3">Uncharacterized protein</fullName>
    </submittedName>
</protein>
<dbReference type="Proteomes" id="UP000465302">
    <property type="component" value="Unassembled WGS sequence"/>
</dbReference>
<reference evidence="2" key="3">
    <citation type="submission" date="2020-02" db="EMBL/GenBank/DDBJ databases">
        <authorList>
            <person name="Matsumoto Y."/>
            <person name="Motooka D."/>
            <person name="Nakamura S."/>
        </authorList>
    </citation>
    <scope>NUCLEOTIDE SEQUENCE</scope>
    <source>
        <strain evidence="2">JCM 6377</strain>
    </source>
</reference>
<evidence type="ECO:0000256" key="1">
    <source>
        <dbReference type="SAM" id="Phobius"/>
    </source>
</evidence>
<evidence type="ECO:0000313" key="5">
    <source>
        <dbReference type="Proteomes" id="UP000465302"/>
    </source>
</evidence>
<evidence type="ECO:0000313" key="2">
    <source>
        <dbReference type="EMBL" id="GFG54641.1"/>
    </source>
</evidence>
<proteinExistence type="predicted"/>
<gene>
    <name evidence="3" type="ORF">CQY20_14555</name>
    <name evidence="2" type="ORF">MAGR_60820</name>
</gene>
<keyword evidence="1" id="KW-0812">Transmembrane</keyword>